<dbReference type="PANTHER" id="PTHR45953">
    <property type="entry name" value="IDURONATE 2-SULFATASE"/>
    <property type="match status" value="1"/>
</dbReference>
<feature type="signal peptide" evidence="3">
    <location>
        <begin position="1"/>
        <end position="33"/>
    </location>
</feature>
<keyword evidence="2" id="KW-0378">Hydrolase</keyword>
<dbReference type="FunCoup" id="A0A1M6M8S8">
    <property type="interactions" value="170"/>
</dbReference>
<dbReference type="GO" id="GO:0046872">
    <property type="term" value="F:metal ion binding"/>
    <property type="evidence" value="ECO:0007669"/>
    <property type="project" value="UniProtKB-KW"/>
</dbReference>
<dbReference type="SUPFAM" id="SSF53649">
    <property type="entry name" value="Alkaline phosphatase-like"/>
    <property type="match status" value="1"/>
</dbReference>
<dbReference type="PANTHER" id="PTHR45953:SF1">
    <property type="entry name" value="IDURONATE 2-SULFATASE"/>
    <property type="match status" value="1"/>
</dbReference>
<reference evidence="5 6" key="1">
    <citation type="submission" date="2016-11" db="EMBL/GenBank/DDBJ databases">
        <authorList>
            <person name="Jaros S."/>
            <person name="Januszkiewicz K."/>
            <person name="Wedrychowicz H."/>
        </authorList>
    </citation>
    <scope>NUCLEOTIDE SEQUENCE [LARGE SCALE GENOMIC DNA]</scope>
    <source>
        <strain evidence="5 6">DSM 18772</strain>
    </source>
</reference>
<gene>
    <name evidence="5" type="ORF">SAMN02745181_2649</name>
</gene>
<evidence type="ECO:0000259" key="4">
    <source>
        <dbReference type="Pfam" id="PF00884"/>
    </source>
</evidence>
<dbReference type="Proteomes" id="UP000184510">
    <property type="component" value="Unassembled WGS sequence"/>
</dbReference>
<evidence type="ECO:0000256" key="2">
    <source>
        <dbReference type="ARBA" id="ARBA00022801"/>
    </source>
</evidence>
<proteinExistence type="predicted"/>
<feature type="chain" id="PRO_5012138584" evidence="3">
    <location>
        <begin position="34"/>
        <end position="493"/>
    </location>
</feature>
<dbReference type="CDD" id="cd16155">
    <property type="entry name" value="sulfatase_like"/>
    <property type="match status" value="1"/>
</dbReference>
<keyword evidence="3" id="KW-0732">Signal</keyword>
<dbReference type="Pfam" id="PF00884">
    <property type="entry name" value="Sulfatase"/>
    <property type="match status" value="1"/>
</dbReference>
<dbReference type="Gene3D" id="3.40.720.10">
    <property type="entry name" value="Alkaline Phosphatase, subunit A"/>
    <property type="match status" value="1"/>
</dbReference>
<dbReference type="GO" id="GO:0008484">
    <property type="term" value="F:sulfuric ester hydrolase activity"/>
    <property type="evidence" value="ECO:0007669"/>
    <property type="project" value="TreeGrafter"/>
</dbReference>
<dbReference type="InParanoid" id="A0A1M6M8S8"/>
<protein>
    <submittedName>
        <fullName evidence="5">Choline-sulfatase</fullName>
    </submittedName>
</protein>
<keyword evidence="6" id="KW-1185">Reference proteome</keyword>
<dbReference type="EMBL" id="FQYR01000004">
    <property type="protein sequence ID" value="SHJ79861.1"/>
    <property type="molecule type" value="Genomic_DNA"/>
</dbReference>
<dbReference type="InterPro" id="IPR017850">
    <property type="entry name" value="Alkaline_phosphatase_core_sf"/>
</dbReference>
<evidence type="ECO:0000313" key="5">
    <source>
        <dbReference type="EMBL" id="SHJ79861.1"/>
    </source>
</evidence>
<dbReference type="InterPro" id="IPR000917">
    <property type="entry name" value="Sulfatase_N"/>
</dbReference>
<evidence type="ECO:0000256" key="3">
    <source>
        <dbReference type="SAM" id="SignalP"/>
    </source>
</evidence>
<dbReference type="AlphaFoldDB" id="A0A1M6M8S8"/>
<organism evidence="5 6">
    <name type="scientific">Rubritalea squalenifaciens DSM 18772</name>
    <dbReference type="NCBI Taxonomy" id="1123071"/>
    <lineage>
        <taxon>Bacteria</taxon>
        <taxon>Pseudomonadati</taxon>
        <taxon>Verrucomicrobiota</taxon>
        <taxon>Verrucomicrobiia</taxon>
        <taxon>Verrucomicrobiales</taxon>
        <taxon>Rubritaleaceae</taxon>
        <taxon>Rubritalea</taxon>
    </lineage>
</organism>
<keyword evidence="1" id="KW-0479">Metal-binding</keyword>
<dbReference type="OrthoDB" id="279611at2"/>
<name>A0A1M6M8S8_9BACT</name>
<sequence length="493" mass="55354">MITQRHSGIYRFSLRACLGALSALALLAGHAGAEERPNILFIFADDLAYESVGFMGNEEVKTPNLDKLAKNGTVFTHAYNPGAWNGAICMASRAMMMTGKQLWKVHKEGPVPVITEGKSFPQLLRNEGYDTYYTGKWHVGSNKDCKTAWGQTGHVLPGMLKMHNQKKRYSRNFEPGKDNWSPTDKSWGGFWSKDGKHYSEIVADDAVGKLKEKGDKPFMMMVAFNAPHDPRQAPQKYQDMYPYSKIKVPEDFVSENPYNLGVKKIRDELLAPYPRTPYSVQVNRSEYYALITHMDDQIGRILEALEQSGKADNTIIIFSADHGLACGHHGLLGKQNQYDHSVRVPWIITGAGIPKGKKIDSPIYLQDAAATCLDLGGVDKPEHVDFESVMPLVKGDSSKARKLVYNGYVNLQRMVRTDDYKLIVYPRAKQELLFDLKNDPMEMKNLAGDKKYAEVLKDMHAKLAEQMKAVGDPLDLENPDASYKKYLSAKSAY</sequence>
<evidence type="ECO:0000313" key="6">
    <source>
        <dbReference type="Proteomes" id="UP000184510"/>
    </source>
</evidence>
<feature type="domain" description="Sulfatase N-terminal" evidence="4">
    <location>
        <begin position="37"/>
        <end position="378"/>
    </location>
</feature>
<dbReference type="GO" id="GO:0005737">
    <property type="term" value="C:cytoplasm"/>
    <property type="evidence" value="ECO:0007669"/>
    <property type="project" value="TreeGrafter"/>
</dbReference>
<evidence type="ECO:0000256" key="1">
    <source>
        <dbReference type="ARBA" id="ARBA00022723"/>
    </source>
</evidence>
<dbReference type="STRING" id="1123071.SAMN02745181_2649"/>
<accession>A0A1M6M8S8</accession>